<accession>A0A0F7TRQ3</accession>
<reference evidence="2" key="1">
    <citation type="journal article" date="2015" name="Genome Announc.">
        <title>Draft genome sequence of the fungus Penicillium brasilianum MG11.</title>
        <authorList>
            <person name="Horn F."/>
            <person name="Linde J."/>
            <person name="Mattern D.J."/>
            <person name="Walther G."/>
            <person name="Guthke R."/>
            <person name="Brakhage A.A."/>
            <person name="Valiante V."/>
        </authorList>
    </citation>
    <scope>NUCLEOTIDE SEQUENCE [LARGE SCALE GENOMIC DNA]</scope>
    <source>
        <strain evidence="2">MG11</strain>
    </source>
</reference>
<dbReference type="OrthoDB" id="4499616at2759"/>
<proteinExistence type="predicted"/>
<dbReference type="AlphaFoldDB" id="A0A0F7TRQ3"/>
<name>A0A0F7TRQ3_PENBI</name>
<evidence type="ECO:0000313" key="2">
    <source>
        <dbReference type="Proteomes" id="UP000042958"/>
    </source>
</evidence>
<keyword evidence="2" id="KW-1185">Reference proteome</keyword>
<evidence type="ECO:0000313" key="1">
    <source>
        <dbReference type="EMBL" id="CEJ58100.1"/>
    </source>
</evidence>
<organism evidence="1 2">
    <name type="scientific">Penicillium brasilianum</name>
    <dbReference type="NCBI Taxonomy" id="104259"/>
    <lineage>
        <taxon>Eukaryota</taxon>
        <taxon>Fungi</taxon>
        <taxon>Dikarya</taxon>
        <taxon>Ascomycota</taxon>
        <taxon>Pezizomycotina</taxon>
        <taxon>Eurotiomycetes</taxon>
        <taxon>Eurotiomycetidae</taxon>
        <taxon>Eurotiales</taxon>
        <taxon>Aspergillaceae</taxon>
        <taxon>Penicillium</taxon>
    </lineage>
</organism>
<sequence>MTTYLQYHAISQEIQNMPQMALESVSYGIWNAILSVQFPVPDGYIVRSQDRHTPQPGRHGYSDFHVFHYRANATNAVKFLIVQCKRPGTENWDSVWATAVDQLNEYLSATHGNRPPAARSPVYGIAAVGRATQFYKYNDIKQEVSPWKLRGMRKDVLDLKGDAVRIQQMLDHIRDNH</sequence>
<protein>
    <submittedName>
        <fullName evidence="1">Uncharacterized protein</fullName>
    </submittedName>
</protein>
<dbReference type="Proteomes" id="UP000042958">
    <property type="component" value="Unassembled WGS sequence"/>
</dbReference>
<dbReference type="EMBL" id="CDHK01000006">
    <property type="protein sequence ID" value="CEJ58100.1"/>
    <property type="molecule type" value="Genomic_DNA"/>
</dbReference>
<gene>
    <name evidence="1" type="ORF">PMG11_06770</name>
</gene>